<protein>
    <submittedName>
        <fullName evidence="1">Uncharacterized protein</fullName>
    </submittedName>
</protein>
<dbReference type="AlphaFoldDB" id="A0A450YCD1"/>
<gene>
    <name evidence="1" type="ORF">BECKSD772E_GA0070983_100242</name>
</gene>
<evidence type="ECO:0000313" key="1">
    <source>
        <dbReference type="EMBL" id="VFK39208.1"/>
    </source>
</evidence>
<reference evidence="1" key="1">
    <citation type="submission" date="2019-02" db="EMBL/GenBank/DDBJ databases">
        <authorList>
            <person name="Gruber-Vodicka R. H."/>
            <person name="Seah K. B. B."/>
        </authorList>
    </citation>
    <scope>NUCLEOTIDE SEQUENCE</scope>
    <source>
        <strain evidence="1">BECK_S1320</strain>
    </source>
</reference>
<proteinExistence type="predicted"/>
<sequence>MNSTSTLSTKPLEYPAMDYAVLRREGLGHLEKMAGGSWTDFNAHDPGITILEQLCYAITDLGYRLAYDLPDLLTADSEDDPYRGLYSPARILTCHPVTPTDLRKVVIDVKGVKNAWIEIVDQGGQTTITPQVHYRSGANEIGIEADGNATDPSIEPVSLKGLYRVLIERSELEDLDGNLVRREVARRLYANRGLCEDFEEIRVLDTQDVQVTADIAIGEVENPEEVLAGIYERLSMHISPVVSFRSLGELLTAGKPVDEVFDGPLLEHGFIDTEELNRLTRKTELRASDLIREIMAAPGVRAVRDIHIAAGGEPESWLLKLDSAKTPGLDLERSRIRLEKDGIEVSLNTTNVIAGYKKKLAAFARSAPSAREQDLAPPRGRDRRLGDYYSIQHQFPDAYGIGEMGLPASAPPERKARARQLKAYLLFFDQLLANYFAQLENAKTLFSFEGDVSRTYFSQTIDDARLGLAGIRKGEIADHAARLQRITENPYPDPKETASSTDFSRRNRFLNHLLARFGEQLTDYSLILHDLMPEGGMSADEKLARDKQAFLADYPRISSARGAGFDYTAPNVGPTGANISGLEKRIRLALGIEGEPAASLAGGDKDGFYLVEHILLRPMEGDEHQEVPLLTGASHKDPYSLQVSFLFPDELPRFKNAAFRQFIEQTIRRETPVHLTPYVHWLDNAAMEKFETAYKNWLEKRREHWRGKYGL</sequence>
<accession>A0A450YCD1</accession>
<name>A0A450YCD1_9GAMM</name>
<organism evidence="1">
    <name type="scientific">Candidatus Kentrum sp. SD</name>
    <dbReference type="NCBI Taxonomy" id="2126332"/>
    <lineage>
        <taxon>Bacteria</taxon>
        <taxon>Pseudomonadati</taxon>
        <taxon>Pseudomonadota</taxon>
        <taxon>Gammaproteobacteria</taxon>
        <taxon>Candidatus Kentrum</taxon>
    </lineage>
</organism>
<dbReference type="EMBL" id="CAADFU010000002">
    <property type="protein sequence ID" value="VFK39208.1"/>
    <property type="molecule type" value="Genomic_DNA"/>
</dbReference>